<evidence type="ECO:0000256" key="5">
    <source>
        <dbReference type="ARBA" id="ARBA00022490"/>
    </source>
</evidence>
<dbReference type="GO" id="GO:0004356">
    <property type="term" value="F:glutamine synthetase activity"/>
    <property type="evidence" value="ECO:0007669"/>
    <property type="project" value="UniProtKB-EC"/>
</dbReference>
<evidence type="ECO:0000313" key="18">
    <source>
        <dbReference type="EMBL" id="MYD89471.1"/>
    </source>
</evidence>
<dbReference type="NCBIfam" id="TIGR00653">
    <property type="entry name" value="GlnA"/>
    <property type="match status" value="1"/>
</dbReference>
<accession>A0A6B1DQP1</accession>
<dbReference type="PROSITE" id="PS51987">
    <property type="entry name" value="GS_CATALYTIC"/>
    <property type="match status" value="1"/>
</dbReference>
<dbReference type="PROSITE" id="PS51986">
    <property type="entry name" value="GS_BETA_GRASP"/>
    <property type="match status" value="1"/>
</dbReference>
<keyword evidence="6 18" id="KW-0436">Ligase</keyword>
<dbReference type="SUPFAM" id="SSF54368">
    <property type="entry name" value="Glutamine synthetase, N-terminal domain"/>
    <property type="match status" value="1"/>
</dbReference>
<evidence type="ECO:0000256" key="12">
    <source>
        <dbReference type="PIRSR" id="PIRSR604809-2"/>
    </source>
</evidence>
<keyword evidence="5" id="KW-0963">Cytoplasm</keyword>
<evidence type="ECO:0000256" key="11">
    <source>
        <dbReference type="PIRSR" id="PIRSR604809-1"/>
    </source>
</evidence>
<feature type="binding site" evidence="13">
    <location>
        <position position="136"/>
    </location>
    <ligand>
        <name>Mg(2+)</name>
        <dbReference type="ChEBI" id="CHEBI:18420"/>
        <label>1</label>
    </ligand>
</feature>
<dbReference type="Gene3D" id="3.10.20.70">
    <property type="entry name" value="Glutamine synthetase, N-terminal domain"/>
    <property type="match status" value="1"/>
</dbReference>
<evidence type="ECO:0000259" key="17">
    <source>
        <dbReference type="PROSITE" id="PS51987"/>
    </source>
</evidence>
<dbReference type="EC" id="6.3.1.2" evidence="3"/>
<evidence type="ECO:0000256" key="13">
    <source>
        <dbReference type="PIRSR" id="PIRSR604809-3"/>
    </source>
</evidence>
<feature type="domain" description="GS beta-grasp" evidence="16">
    <location>
        <begin position="20"/>
        <end position="104"/>
    </location>
</feature>
<dbReference type="GO" id="GO:0005737">
    <property type="term" value="C:cytoplasm"/>
    <property type="evidence" value="ECO:0007669"/>
    <property type="project" value="UniProtKB-SubCell"/>
</dbReference>
<dbReference type="GO" id="GO:0046872">
    <property type="term" value="F:metal ion binding"/>
    <property type="evidence" value="ECO:0007669"/>
    <property type="project" value="UniProtKB-KW"/>
</dbReference>
<dbReference type="AlphaFoldDB" id="A0A6B1DQP1"/>
<dbReference type="GO" id="GO:0006542">
    <property type="term" value="P:glutamine biosynthetic process"/>
    <property type="evidence" value="ECO:0007669"/>
    <property type="project" value="InterPro"/>
</dbReference>
<keyword evidence="7 13" id="KW-0479">Metal-binding</keyword>
<comment type="similarity">
    <text evidence="2 14 15">Belongs to the glutamine synthetase family.</text>
</comment>
<evidence type="ECO:0000256" key="2">
    <source>
        <dbReference type="ARBA" id="ARBA00009897"/>
    </source>
</evidence>
<evidence type="ECO:0000256" key="15">
    <source>
        <dbReference type="RuleBase" id="RU000384"/>
    </source>
</evidence>
<feature type="binding site" evidence="13">
    <location>
        <position position="198"/>
    </location>
    <ligand>
        <name>Mg(2+)</name>
        <dbReference type="ChEBI" id="CHEBI:18420"/>
        <label>1</label>
    </ligand>
</feature>
<comment type="cofactor">
    <cofactor evidence="13">
        <name>Mg(2+)</name>
        <dbReference type="ChEBI" id="CHEBI:18420"/>
    </cofactor>
    <text evidence="13">Binds 2 Mg(2+) ions per subunit.</text>
</comment>
<feature type="binding site" evidence="13">
    <location>
        <position position="134"/>
    </location>
    <ligand>
        <name>Mg(2+)</name>
        <dbReference type="ChEBI" id="CHEBI:18420"/>
        <label>1</label>
    </ligand>
</feature>
<dbReference type="PANTHER" id="PTHR43785:SF12">
    <property type="entry name" value="TYPE-1 GLUTAMINE SYNTHETASE 2"/>
    <property type="match status" value="1"/>
</dbReference>
<dbReference type="Pfam" id="PF03951">
    <property type="entry name" value="Gln-synt_N"/>
    <property type="match status" value="1"/>
</dbReference>
<keyword evidence="13" id="KW-0460">Magnesium</keyword>
<feature type="binding site" evidence="13">
    <location>
        <position position="247"/>
    </location>
    <ligand>
        <name>Mg(2+)</name>
        <dbReference type="ChEBI" id="CHEBI:18420"/>
        <label>1</label>
    </ligand>
</feature>
<comment type="caution">
    <text evidence="18">The sequence shown here is derived from an EMBL/GenBank/DDBJ whole genome shotgun (WGS) entry which is preliminary data.</text>
</comment>
<protein>
    <recommendedName>
        <fullName evidence="4">Glutamine synthetase</fullName>
        <ecNumber evidence="3">6.3.1.2</ecNumber>
    </recommendedName>
    <alternativeName>
        <fullName evidence="10">Glutamate--ammonia ligase</fullName>
    </alternativeName>
</protein>
<organism evidence="18">
    <name type="scientific">Caldilineaceae bacterium SB0662_bin_9</name>
    <dbReference type="NCBI Taxonomy" id="2605258"/>
    <lineage>
        <taxon>Bacteria</taxon>
        <taxon>Bacillati</taxon>
        <taxon>Chloroflexota</taxon>
        <taxon>Caldilineae</taxon>
        <taxon>Caldilineales</taxon>
        <taxon>Caldilineaceae</taxon>
    </lineage>
</organism>
<feature type="binding site" evidence="13">
    <location>
        <position position="191"/>
    </location>
    <ligand>
        <name>Mg(2+)</name>
        <dbReference type="ChEBI" id="CHEBI:18420"/>
        <label>1</label>
    </ligand>
</feature>
<name>A0A6B1DQP1_9CHLR</name>
<evidence type="ECO:0000256" key="4">
    <source>
        <dbReference type="ARBA" id="ARBA00021364"/>
    </source>
</evidence>
<proteinExistence type="inferred from homology"/>
<feature type="binding site" evidence="12">
    <location>
        <position position="320"/>
    </location>
    <ligand>
        <name>ATP</name>
        <dbReference type="ChEBI" id="CHEBI:30616"/>
    </ligand>
</feature>
<dbReference type="InterPro" id="IPR014746">
    <property type="entry name" value="Gln_synth/guanido_kin_cat_dom"/>
</dbReference>
<keyword evidence="8 12" id="KW-0547">Nucleotide-binding</keyword>
<dbReference type="SUPFAM" id="SSF55931">
    <property type="entry name" value="Glutamine synthetase/guanido kinase"/>
    <property type="match status" value="1"/>
</dbReference>
<feature type="binding site" evidence="11">
    <location>
        <position position="320"/>
    </location>
    <ligand>
        <name>L-glutamate</name>
        <dbReference type="ChEBI" id="CHEBI:29985"/>
    </ligand>
</feature>
<dbReference type="InterPro" id="IPR004809">
    <property type="entry name" value="Gln_synth_I"/>
</dbReference>
<dbReference type="Gene3D" id="3.30.590.10">
    <property type="entry name" value="Glutamine synthetase/guanido kinase, catalytic domain"/>
    <property type="match status" value="1"/>
</dbReference>
<feature type="binding site" evidence="12">
    <location>
        <begin position="249"/>
        <end position="251"/>
    </location>
    <ligand>
        <name>ATP</name>
        <dbReference type="ChEBI" id="CHEBI:30616"/>
    </ligand>
</feature>
<feature type="binding site" evidence="11">
    <location>
        <position position="308"/>
    </location>
    <ligand>
        <name>L-glutamate</name>
        <dbReference type="ChEBI" id="CHEBI:29985"/>
    </ligand>
</feature>
<dbReference type="SMART" id="SM01230">
    <property type="entry name" value="Gln-synt_C"/>
    <property type="match status" value="1"/>
</dbReference>
<dbReference type="EMBL" id="VXPY01000024">
    <property type="protein sequence ID" value="MYD89471.1"/>
    <property type="molecule type" value="Genomic_DNA"/>
</dbReference>
<dbReference type="InterPro" id="IPR008147">
    <property type="entry name" value="Gln_synt_N"/>
</dbReference>
<sequence length="448" mass="50215">MAKAITAPTNKKLGQLLRSEGVDFVWLQFSDIEGQIKQITIPARQWTEVVDHGQWFDGSSIQGFARTVENDMYLMPDPSTFALIPWESGTCTARVICDVLLPNGDPFPGDPRYVLKRQLERARGMGFEYNIAPELEFFLFRRHEDGEVLPLQPLDQAGYFDISIDISRSIRRKIVESLAEMGVVINAFHHEVAEGQNELDMRYGPGLQLADSTVTARIAAKAVAHQHGLFCSFLPKPMTGKSGSGMHVHQSLLDPVTGRNLMYDDGHPYRLSQTALHFIAGQLEHAKAMACVVAPLVNSYKRLVSGFEAPVKICWGRTNRGALIRVPRTTRDRSISTRCELRSPDPSANPYLAFAVMLAAGLDGIEKEMQPPNPLEEDLFQVTDRRHGYESLPDSLGAAIEYLRDNHVLADALGPHLHDTYVEAKTQEWIAFRTHVSTWELNQYLATY</sequence>
<evidence type="ECO:0000256" key="7">
    <source>
        <dbReference type="ARBA" id="ARBA00022723"/>
    </source>
</evidence>
<evidence type="ECO:0000256" key="8">
    <source>
        <dbReference type="ARBA" id="ARBA00022741"/>
    </source>
</evidence>
<dbReference type="InterPro" id="IPR008146">
    <property type="entry name" value="Gln_synth_cat_dom"/>
</dbReference>
<evidence type="ECO:0000256" key="14">
    <source>
        <dbReference type="PROSITE-ProRule" id="PRU01330"/>
    </source>
</evidence>
<dbReference type="Pfam" id="PF00120">
    <property type="entry name" value="Gln-synt_C"/>
    <property type="match status" value="1"/>
</dbReference>
<feature type="binding site" evidence="11">
    <location>
        <position position="342"/>
    </location>
    <ligand>
        <name>L-glutamate</name>
        <dbReference type="ChEBI" id="CHEBI:29985"/>
    </ligand>
</feature>
<evidence type="ECO:0000256" key="10">
    <source>
        <dbReference type="ARBA" id="ARBA00030668"/>
    </source>
</evidence>
<evidence type="ECO:0000256" key="9">
    <source>
        <dbReference type="ARBA" id="ARBA00022840"/>
    </source>
</evidence>
<dbReference type="PANTHER" id="PTHR43785">
    <property type="entry name" value="GAMMA-GLUTAMYLPUTRESCINE SYNTHETASE"/>
    <property type="match status" value="1"/>
</dbReference>
<feature type="binding site" evidence="13">
    <location>
        <position position="340"/>
    </location>
    <ligand>
        <name>Mg(2+)</name>
        <dbReference type="ChEBI" id="CHEBI:18420"/>
        <label>1</label>
    </ligand>
</feature>
<gene>
    <name evidence="18" type="primary">glnA</name>
    <name evidence="18" type="ORF">F4Y08_03900</name>
</gene>
<reference evidence="18" key="1">
    <citation type="submission" date="2019-09" db="EMBL/GenBank/DDBJ databases">
        <title>Characterisation of the sponge microbiome using genome-centric metagenomics.</title>
        <authorList>
            <person name="Engelberts J.P."/>
            <person name="Robbins S.J."/>
            <person name="De Goeij J.M."/>
            <person name="Aranda M."/>
            <person name="Bell S.C."/>
            <person name="Webster N.S."/>
        </authorList>
    </citation>
    <scope>NUCLEOTIDE SEQUENCE</scope>
    <source>
        <strain evidence="18">SB0662_bin_9</strain>
    </source>
</reference>
<comment type="subcellular location">
    <subcellularLocation>
        <location evidence="1">Cytoplasm</location>
    </subcellularLocation>
</comment>
<feature type="binding site" evidence="11">
    <location>
        <position position="302"/>
    </location>
    <ligand>
        <name>L-glutamate</name>
        <dbReference type="ChEBI" id="CHEBI:29985"/>
    </ligand>
</feature>
<evidence type="ECO:0000256" key="1">
    <source>
        <dbReference type="ARBA" id="ARBA00004496"/>
    </source>
</evidence>
<dbReference type="InterPro" id="IPR036651">
    <property type="entry name" value="Gln_synt_N_sf"/>
</dbReference>
<keyword evidence="9 12" id="KW-0067">ATP-binding</keyword>
<feature type="domain" description="GS catalytic" evidence="17">
    <location>
        <begin position="111"/>
        <end position="448"/>
    </location>
</feature>
<dbReference type="GO" id="GO:0005524">
    <property type="term" value="F:ATP binding"/>
    <property type="evidence" value="ECO:0007669"/>
    <property type="project" value="UniProtKB-KW"/>
</dbReference>
<evidence type="ECO:0000256" key="6">
    <source>
        <dbReference type="ARBA" id="ARBA00022598"/>
    </source>
</evidence>
<evidence type="ECO:0000256" key="3">
    <source>
        <dbReference type="ARBA" id="ARBA00012937"/>
    </source>
</evidence>
<evidence type="ECO:0000259" key="16">
    <source>
        <dbReference type="PROSITE" id="PS51986"/>
    </source>
</evidence>